<dbReference type="Pfam" id="PF01243">
    <property type="entry name" value="PNPOx_N"/>
    <property type="match status" value="1"/>
</dbReference>
<dbReference type="InterPro" id="IPR011576">
    <property type="entry name" value="Pyridox_Oxase_N"/>
</dbReference>
<dbReference type="Proteomes" id="UP000033858">
    <property type="component" value="Unassembled WGS sequence"/>
</dbReference>
<dbReference type="InterPro" id="IPR012349">
    <property type="entry name" value="Split_barrel_FMN-bd"/>
</dbReference>
<proteinExistence type="predicted"/>
<comment type="caution">
    <text evidence="2">The sequence shown here is derived from an EMBL/GenBank/DDBJ whole genome shotgun (WGS) entry which is preliminary data.</text>
</comment>
<evidence type="ECO:0000259" key="1">
    <source>
        <dbReference type="Pfam" id="PF01243"/>
    </source>
</evidence>
<gene>
    <name evidence="2" type="ORF">UU32_C0012G0002</name>
</gene>
<accession>A0A0G0UCL7</accession>
<dbReference type="SUPFAM" id="SSF50475">
    <property type="entry name" value="FMN-binding split barrel"/>
    <property type="match status" value="1"/>
</dbReference>
<organism evidence="2 3">
    <name type="scientific">Candidatus Woesebacteria bacterium GW2011_GWB1_41_10</name>
    <dbReference type="NCBI Taxonomy" id="1618577"/>
    <lineage>
        <taxon>Bacteria</taxon>
        <taxon>Candidatus Woeseibacteriota</taxon>
    </lineage>
</organism>
<protein>
    <recommendedName>
        <fullName evidence="1">Pyridoxamine 5'-phosphate oxidase N-terminal domain-containing protein</fullName>
    </recommendedName>
</protein>
<reference evidence="2 3" key="1">
    <citation type="journal article" date="2015" name="Nature">
        <title>rRNA introns, odd ribosomes, and small enigmatic genomes across a large radiation of phyla.</title>
        <authorList>
            <person name="Brown C.T."/>
            <person name="Hug L.A."/>
            <person name="Thomas B.C."/>
            <person name="Sharon I."/>
            <person name="Castelle C.J."/>
            <person name="Singh A."/>
            <person name="Wilkins M.J."/>
            <person name="Williams K.H."/>
            <person name="Banfield J.F."/>
        </authorList>
    </citation>
    <scope>NUCLEOTIDE SEQUENCE [LARGE SCALE GENOMIC DNA]</scope>
</reference>
<dbReference type="EMBL" id="LCAE01000012">
    <property type="protein sequence ID" value="KKR86684.1"/>
    <property type="molecule type" value="Genomic_DNA"/>
</dbReference>
<sequence>MSGIHNKKAAEIIKKIIYITLASVTKDGQPWNSPLFSAYDKDLNFYWGSDWKSVHSGNIRSNNKVFCVIYDSTMAEGTGEGVYFSGKAYELAERELLVDCPSRDKPVHFKSNDILKIYKVVADKIWMNDDEKDENGNYVKDIKGY</sequence>
<evidence type="ECO:0000313" key="2">
    <source>
        <dbReference type="EMBL" id="KKR86684.1"/>
    </source>
</evidence>
<dbReference type="Gene3D" id="2.30.110.10">
    <property type="entry name" value="Electron Transport, Fmn-binding Protein, Chain A"/>
    <property type="match status" value="1"/>
</dbReference>
<evidence type="ECO:0000313" key="3">
    <source>
        <dbReference type="Proteomes" id="UP000033858"/>
    </source>
</evidence>
<name>A0A0G0UCL7_9BACT</name>
<dbReference type="AlphaFoldDB" id="A0A0G0UCL7"/>
<feature type="domain" description="Pyridoxamine 5'-phosphate oxidase N-terminal" evidence="1">
    <location>
        <begin position="7"/>
        <end position="100"/>
    </location>
</feature>